<keyword evidence="1" id="KW-0472">Membrane</keyword>
<feature type="transmembrane region" description="Helical" evidence="1">
    <location>
        <begin position="102"/>
        <end position="123"/>
    </location>
</feature>
<evidence type="ECO:0000313" key="2">
    <source>
        <dbReference type="EMBL" id="MXQ62751.1"/>
    </source>
</evidence>
<dbReference type="RefSeq" id="WP_161100998.1">
    <property type="nucleotide sequence ID" value="NZ_JBHLYI010000002.1"/>
</dbReference>
<accession>A0A6I4VZZ9</accession>
<dbReference type="OrthoDB" id="3480225at2"/>
<evidence type="ECO:0000313" key="3">
    <source>
        <dbReference type="Proteomes" id="UP000431901"/>
    </source>
</evidence>
<dbReference type="EMBL" id="WUTW01000001">
    <property type="protein sequence ID" value="MXQ62751.1"/>
    <property type="molecule type" value="Genomic_DNA"/>
</dbReference>
<reference evidence="2 3" key="1">
    <citation type="submission" date="2019-12" db="EMBL/GenBank/DDBJ databases">
        <title>Nocardia macrotermitis sp. nov. and Nocardia aurantia sp. nov., isolated from the gut of the fungus growing-termite Macrotermes natalensis.</title>
        <authorList>
            <person name="Christine B."/>
            <person name="Rene B."/>
        </authorList>
    </citation>
    <scope>NUCLEOTIDE SEQUENCE [LARGE SCALE GENOMIC DNA]</scope>
    <source>
        <strain evidence="2 3">DSM 102126</strain>
    </source>
</reference>
<comment type="caution">
    <text evidence="2">The sequence shown here is derived from an EMBL/GenBank/DDBJ whole genome shotgun (WGS) entry which is preliminary data.</text>
</comment>
<feature type="transmembrane region" description="Helical" evidence="1">
    <location>
        <begin position="75"/>
        <end position="96"/>
    </location>
</feature>
<evidence type="ECO:0000256" key="1">
    <source>
        <dbReference type="SAM" id="Phobius"/>
    </source>
</evidence>
<sequence>MAGRPLGPHVGVRYGHLASMSAGVAVTRARWELHPLAFERPEQGRRDETVTCATCGGTFTVRVLSLDRTLRRRRILRVLQGAGVAVAVVCAALLAVTGADAVPALVLLACAGGVTAFFTAMRLRLEVGVTPRRPTVTGLRGHRMFRGTDELPP</sequence>
<gene>
    <name evidence="2" type="ORF">GQ466_01745</name>
</gene>
<keyword evidence="1" id="KW-1133">Transmembrane helix</keyword>
<dbReference type="AlphaFoldDB" id="A0A6I4VZZ9"/>
<keyword evidence="1" id="KW-0812">Transmembrane</keyword>
<protein>
    <submittedName>
        <fullName evidence="2">Uncharacterized protein</fullName>
    </submittedName>
</protein>
<organism evidence="2 3">
    <name type="scientific">Actinomadura rayongensis</name>
    <dbReference type="NCBI Taxonomy" id="1429076"/>
    <lineage>
        <taxon>Bacteria</taxon>
        <taxon>Bacillati</taxon>
        <taxon>Actinomycetota</taxon>
        <taxon>Actinomycetes</taxon>
        <taxon>Streptosporangiales</taxon>
        <taxon>Thermomonosporaceae</taxon>
        <taxon>Actinomadura</taxon>
    </lineage>
</organism>
<keyword evidence="3" id="KW-1185">Reference proteome</keyword>
<proteinExistence type="predicted"/>
<name>A0A6I4VZZ9_9ACTN</name>
<dbReference type="Proteomes" id="UP000431901">
    <property type="component" value="Unassembled WGS sequence"/>
</dbReference>